<evidence type="ECO:0000256" key="5">
    <source>
        <dbReference type="ARBA" id="ARBA00022490"/>
    </source>
</evidence>
<dbReference type="PANTHER" id="PTHR34471:SF1">
    <property type="entry name" value="ARGININE REPRESSOR"/>
    <property type="match status" value="1"/>
</dbReference>
<keyword evidence="7 9" id="KW-0238">DNA-binding</keyword>
<gene>
    <name evidence="9" type="primary">argR</name>
    <name evidence="12" type="ORF">IAC54_00890</name>
</gene>
<evidence type="ECO:0000256" key="6">
    <source>
        <dbReference type="ARBA" id="ARBA00023015"/>
    </source>
</evidence>
<dbReference type="InterPro" id="IPR036390">
    <property type="entry name" value="WH_DNA-bd_sf"/>
</dbReference>
<comment type="caution">
    <text evidence="12">The sequence shown here is derived from an EMBL/GenBank/DDBJ whole genome shotgun (WGS) entry which is preliminary data.</text>
</comment>
<dbReference type="AlphaFoldDB" id="A0A9D9E1C6"/>
<evidence type="ECO:0000259" key="10">
    <source>
        <dbReference type="Pfam" id="PF01316"/>
    </source>
</evidence>
<keyword evidence="5 9" id="KW-0963">Cytoplasm</keyword>
<dbReference type="Pfam" id="PF01316">
    <property type="entry name" value="Arg_repressor"/>
    <property type="match status" value="1"/>
</dbReference>
<dbReference type="GO" id="GO:1900079">
    <property type="term" value="P:regulation of arginine biosynthetic process"/>
    <property type="evidence" value="ECO:0007669"/>
    <property type="project" value="UniProtKB-UniRule"/>
</dbReference>
<dbReference type="PANTHER" id="PTHR34471">
    <property type="entry name" value="ARGININE REPRESSOR"/>
    <property type="match status" value="1"/>
</dbReference>
<dbReference type="PRINTS" id="PR01467">
    <property type="entry name" value="ARGREPRESSOR"/>
</dbReference>
<protein>
    <recommendedName>
        <fullName evidence="4 9">Arginine repressor</fullName>
    </recommendedName>
</protein>
<evidence type="ECO:0000256" key="7">
    <source>
        <dbReference type="ARBA" id="ARBA00023125"/>
    </source>
</evidence>
<evidence type="ECO:0000259" key="11">
    <source>
        <dbReference type="Pfam" id="PF02863"/>
    </source>
</evidence>
<reference evidence="12" key="1">
    <citation type="submission" date="2020-10" db="EMBL/GenBank/DDBJ databases">
        <authorList>
            <person name="Gilroy R."/>
        </authorList>
    </citation>
    <scope>NUCLEOTIDE SEQUENCE</scope>
    <source>
        <strain evidence="12">G3-4614</strain>
    </source>
</reference>
<keyword evidence="9" id="KW-0055">Arginine biosynthesis</keyword>
<dbReference type="InterPro" id="IPR001669">
    <property type="entry name" value="Arg_repress"/>
</dbReference>
<dbReference type="GO" id="GO:0005737">
    <property type="term" value="C:cytoplasm"/>
    <property type="evidence" value="ECO:0007669"/>
    <property type="project" value="UniProtKB-SubCell"/>
</dbReference>
<dbReference type="GO" id="GO:0006526">
    <property type="term" value="P:L-arginine biosynthetic process"/>
    <property type="evidence" value="ECO:0007669"/>
    <property type="project" value="UniProtKB-KW"/>
</dbReference>
<keyword evidence="8 9" id="KW-0804">Transcription</keyword>
<evidence type="ECO:0000256" key="8">
    <source>
        <dbReference type="ARBA" id="ARBA00023163"/>
    </source>
</evidence>
<dbReference type="Pfam" id="PF02863">
    <property type="entry name" value="Arg_repressor_C"/>
    <property type="match status" value="1"/>
</dbReference>
<sequence length="162" mass="17529">MKNKAARIQKIKELVSGGTIDSQSRLLELLRESGFDLTQATLSRDLKRMRIAKVGDGNGGYIYILPDSARHTVAGHVSGVHHAAPSAGFVSIDFSGQFCVIKTRPGYAGGIALEIDALDSHAVMGTIAGDDTILVILRENESRRQVMSILKNIIPTLEEKTE</sequence>
<dbReference type="SUPFAM" id="SSF46785">
    <property type="entry name" value="Winged helix' DNA-binding domain"/>
    <property type="match status" value="1"/>
</dbReference>
<feature type="domain" description="Arginine repressor DNA-binding" evidence="10">
    <location>
        <begin position="3"/>
        <end position="69"/>
    </location>
</feature>
<dbReference type="InterPro" id="IPR036388">
    <property type="entry name" value="WH-like_DNA-bd_sf"/>
</dbReference>
<name>A0A9D9E1C6_9BACT</name>
<keyword evidence="6 9" id="KW-0805">Transcription regulation</keyword>
<dbReference type="GO" id="GO:0003677">
    <property type="term" value="F:DNA binding"/>
    <property type="evidence" value="ECO:0007669"/>
    <property type="project" value="UniProtKB-KW"/>
</dbReference>
<evidence type="ECO:0000256" key="4">
    <source>
        <dbReference type="ARBA" id="ARBA00021148"/>
    </source>
</evidence>
<evidence type="ECO:0000256" key="1">
    <source>
        <dbReference type="ARBA" id="ARBA00004496"/>
    </source>
</evidence>
<dbReference type="HAMAP" id="MF_00173">
    <property type="entry name" value="Arg_repressor"/>
    <property type="match status" value="1"/>
</dbReference>
<evidence type="ECO:0000313" key="13">
    <source>
        <dbReference type="Proteomes" id="UP000823636"/>
    </source>
</evidence>
<dbReference type="EMBL" id="JADIMW010000008">
    <property type="protein sequence ID" value="MBO8437441.1"/>
    <property type="molecule type" value="Genomic_DNA"/>
</dbReference>
<dbReference type="GO" id="GO:0003700">
    <property type="term" value="F:DNA-binding transcription factor activity"/>
    <property type="evidence" value="ECO:0007669"/>
    <property type="project" value="UniProtKB-UniRule"/>
</dbReference>
<dbReference type="InterPro" id="IPR020900">
    <property type="entry name" value="Arg_repress_DNA-bd"/>
</dbReference>
<dbReference type="GO" id="GO:0051259">
    <property type="term" value="P:protein complex oligomerization"/>
    <property type="evidence" value="ECO:0007669"/>
    <property type="project" value="InterPro"/>
</dbReference>
<dbReference type="SUPFAM" id="SSF55252">
    <property type="entry name" value="C-terminal domain of arginine repressor"/>
    <property type="match status" value="1"/>
</dbReference>
<evidence type="ECO:0000313" key="12">
    <source>
        <dbReference type="EMBL" id="MBO8437441.1"/>
    </source>
</evidence>
<reference evidence="12" key="2">
    <citation type="journal article" date="2021" name="PeerJ">
        <title>Extensive microbial diversity within the chicken gut microbiome revealed by metagenomics and culture.</title>
        <authorList>
            <person name="Gilroy R."/>
            <person name="Ravi A."/>
            <person name="Getino M."/>
            <person name="Pursley I."/>
            <person name="Horton D.L."/>
            <person name="Alikhan N.F."/>
            <person name="Baker D."/>
            <person name="Gharbi K."/>
            <person name="Hall N."/>
            <person name="Watson M."/>
            <person name="Adriaenssens E.M."/>
            <person name="Foster-Nyarko E."/>
            <person name="Jarju S."/>
            <person name="Secka A."/>
            <person name="Antonio M."/>
            <person name="Oren A."/>
            <person name="Chaudhuri R.R."/>
            <person name="La Ragione R."/>
            <person name="Hildebrand F."/>
            <person name="Pallen M.J."/>
        </authorList>
    </citation>
    <scope>NUCLEOTIDE SEQUENCE</scope>
    <source>
        <strain evidence="12">G3-4614</strain>
    </source>
</reference>
<dbReference type="InterPro" id="IPR020899">
    <property type="entry name" value="Arg_repress_C"/>
</dbReference>
<keyword evidence="9" id="KW-0678">Repressor</keyword>
<keyword evidence="9" id="KW-0028">Amino-acid biosynthesis</keyword>
<comment type="function">
    <text evidence="9">Regulates arginine biosynthesis genes.</text>
</comment>
<dbReference type="GO" id="GO:0034618">
    <property type="term" value="F:arginine binding"/>
    <property type="evidence" value="ECO:0007669"/>
    <property type="project" value="InterPro"/>
</dbReference>
<organism evidence="12 13">
    <name type="scientific">Candidatus Caccoplasma merdipullorum</name>
    <dbReference type="NCBI Taxonomy" id="2840718"/>
    <lineage>
        <taxon>Bacteria</taxon>
        <taxon>Pseudomonadati</taxon>
        <taxon>Bacteroidota</taxon>
        <taxon>Bacteroidia</taxon>
        <taxon>Bacteroidales</taxon>
        <taxon>Bacteroidaceae</taxon>
        <taxon>Bacteroidaceae incertae sedis</taxon>
        <taxon>Candidatus Caccoplasma</taxon>
    </lineage>
</organism>
<dbReference type="Gene3D" id="3.30.1360.40">
    <property type="match status" value="1"/>
</dbReference>
<feature type="domain" description="Arginine repressor C-terminal" evidence="11">
    <location>
        <begin position="88"/>
        <end position="151"/>
    </location>
</feature>
<dbReference type="Gene3D" id="1.10.10.10">
    <property type="entry name" value="Winged helix-like DNA-binding domain superfamily/Winged helix DNA-binding domain"/>
    <property type="match status" value="1"/>
</dbReference>
<comment type="subcellular location">
    <subcellularLocation>
        <location evidence="1 9">Cytoplasm</location>
    </subcellularLocation>
</comment>
<comment type="similarity">
    <text evidence="3 9">Belongs to the ArgR family.</text>
</comment>
<comment type="pathway">
    <text evidence="2 9">Amino-acid biosynthesis; L-arginine biosynthesis [regulation].</text>
</comment>
<accession>A0A9D9E1C6</accession>
<dbReference type="Proteomes" id="UP000823636">
    <property type="component" value="Unassembled WGS sequence"/>
</dbReference>
<proteinExistence type="inferred from homology"/>
<evidence type="ECO:0000256" key="9">
    <source>
        <dbReference type="HAMAP-Rule" id="MF_00173"/>
    </source>
</evidence>
<evidence type="ECO:0000256" key="2">
    <source>
        <dbReference type="ARBA" id="ARBA00005040"/>
    </source>
</evidence>
<dbReference type="InterPro" id="IPR036251">
    <property type="entry name" value="Arg_repress_C_sf"/>
</dbReference>
<evidence type="ECO:0000256" key="3">
    <source>
        <dbReference type="ARBA" id="ARBA00008316"/>
    </source>
</evidence>